<evidence type="ECO:0000313" key="2">
    <source>
        <dbReference type="Proteomes" id="UP000680045"/>
    </source>
</evidence>
<reference evidence="1" key="1">
    <citation type="submission" date="2021-04" db="EMBL/GenBank/DDBJ databases">
        <title>Whole genome sequencing of Enterococci isolates from hospitalized patients.</title>
        <authorList>
            <person name="Ogoti B.M."/>
            <person name="Onyambu F.G."/>
        </authorList>
    </citation>
    <scope>NUCLEOTIDE SEQUENCE</scope>
    <source>
        <strain evidence="1">242</strain>
    </source>
</reference>
<gene>
    <name evidence="1" type="ORF">KEH51_13695</name>
</gene>
<comment type="caution">
    <text evidence="1">The sequence shown here is derived from an EMBL/GenBank/DDBJ whole genome shotgun (WGS) entry which is preliminary data.</text>
</comment>
<dbReference type="Proteomes" id="UP000680045">
    <property type="component" value="Unassembled WGS sequence"/>
</dbReference>
<evidence type="ECO:0000313" key="1">
    <source>
        <dbReference type="EMBL" id="MBR8644975.1"/>
    </source>
</evidence>
<proteinExistence type="predicted"/>
<name>A0A941FIR0_9BACI</name>
<organism evidence="1 2">
    <name type="scientific">Peribacillus frigoritolerans</name>
    <dbReference type="NCBI Taxonomy" id="450367"/>
    <lineage>
        <taxon>Bacteria</taxon>
        <taxon>Bacillati</taxon>
        <taxon>Bacillota</taxon>
        <taxon>Bacilli</taxon>
        <taxon>Bacillales</taxon>
        <taxon>Bacillaceae</taxon>
        <taxon>Peribacillus</taxon>
    </lineage>
</organism>
<sequence length="64" mass="7419">MNIPKITNSGETILPNGYKIKAHYIKEEIPVLREIILLFFLNQLFSFRLQSEPGMKANGWPSRD</sequence>
<dbReference type="AlphaFoldDB" id="A0A941FIR0"/>
<accession>A0A941FIR0</accession>
<dbReference type="EMBL" id="JAGTPW010000021">
    <property type="protein sequence ID" value="MBR8644975.1"/>
    <property type="molecule type" value="Genomic_DNA"/>
</dbReference>
<protein>
    <submittedName>
        <fullName evidence="1">Uncharacterized protein</fullName>
    </submittedName>
</protein>